<proteinExistence type="predicted"/>
<evidence type="ECO:0000313" key="5">
    <source>
        <dbReference type="Proteomes" id="UP000094043"/>
    </source>
</evidence>
<dbReference type="KEGG" id="cdep:91086027"/>
<reference evidence="4" key="3">
    <citation type="submission" date="2024-01" db="EMBL/GenBank/DDBJ databases">
        <authorList>
            <person name="Coelho M.A."/>
            <person name="David-Palma M."/>
            <person name="Shea T."/>
            <person name="Sun S."/>
            <person name="Cuomo C.A."/>
            <person name="Heitman J."/>
        </authorList>
    </citation>
    <scope>NUCLEOTIDE SEQUENCE</scope>
    <source>
        <strain evidence="4">CBS 7841</strain>
    </source>
</reference>
<accession>A0AAJ8JQI9</accession>
<name>A0AAJ8JQI9_9TREE</name>
<feature type="compositionally biased region" description="Basic and acidic residues" evidence="2">
    <location>
        <begin position="82"/>
        <end position="92"/>
    </location>
</feature>
<dbReference type="Gene3D" id="4.10.240.10">
    <property type="entry name" value="Zn(2)-C6 fungal-type DNA-binding domain"/>
    <property type="match status" value="1"/>
</dbReference>
<feature type="region of interest" description="Disordered" evidence="2">
    <location>
        <begin position="1"/>
        <end position="39"/>
    </location>
</feature>
<dbReference type="InterPro" id="IPR036864">
    <property type="entry name" value="Zn2-C6_fun-type_DNA-bd_sf"/>
</dbReference>
<keyword evidence="1" id="KW-0539">Nucleus</keyword>
<reference evidence="4" key="2">
    <citation type="journal article" date="2022" name="Elife">
        <title>Obligate sexual reproduction of a homothallic fungus closely related to the Cryptococcus pathogenic species complex.</title>
        <authorList>
            <person name="Passer A.R."/>
            <person name="Clancey S.A."/>
            <person name="Shea T."/>
            <person name="David-Palma M."/>
            <person name="Averette A.F."/>
            <person name="Boekhout T."/>
            <person name="Porcel B.M."/>
            <person name="Nowrousian M."/>
            <person name="Cuomo C.A."/>
            <person name="Sun S."/>
            <person name="Heitman J."/>
            <person name="Coelho M.A."/>
        </authorList>
    </citation>
    <scope>NUCLEOTIDE SEQUENCE</scope>
    <source>
        <strain evidence="4">CBS 7841</strain>
    </source>
</reference>
<dbReference type="SUPFAM" id="SSF57701">
    <property type="entry name" value="Zn2/Cys6 DNA-binding domain"/>
    <property type="match status" value="1"/>
</dbReference>
<gene>
    <name evidence="4" type="ORF">L203_101814</name>
</gene>
<feature type="compositionally biased region" description="Polar residues" evidence="2">
    <location>
        <begin position="1"/>
        <end position="22"/>
    </location>
</feature>
<dbReference type="AlphaFoldDB" id="A0AAJ8JQI9"/>
<dbReference type="Proteomes" id="UP000094043">
    <property type="component" value="Chromosome 2"/>
</dbReference>
<feature type="region of interest" description="Disordered" evidence="2">
    <location>
        <begin position="143"/>
        <end position="172"/>
    </location>
</feature>
<evidence type="ECO:0000256" key="1">
    <source>
        <dbReference type="ARBA" id="ARBA00023242"/>
    </source>
</evidence>
<keyword evidence="5" id="KW-1185">Reference proteome</keyword>
<dbReference type="InterPro" id="IPR001138">
    <property type="entry name" value="Zn2Cys6_DnaBD"/>
</dbReference>
<feature type="region of interest" description="Disordered" evidence="2">
    <location>
        <begin position="82"/>
        <end position="121"/>
    </location>
</feature>
<evidence type="ECO:0000256" key="2">
    <source>
        <dbReference type="SAM" id="MobiDB-lite"/>
    </source>
</evidence>
<dbReference type="EMBL" id="CP143785">
    <property type="protein sequence ID" value="WVN86645.1"/>
    <property type="molecule type" value="Genomic_DNA"/>
</dbReference>
<sequence>MSDNATGSSSQSFQPVILSSKTLPPPSRANVAPGVTRKQNIACDQCRTRKIRCLRADRTEICEQCKTRKTDCTSNYIDALQEKKKSDQESGNHKRKRRRKSDDSPQNQPKQPQPTPLRALPVKSINGESRGCSVFLEANSFRSSTPETRNNVNYESTSDPNRESANVSSGEGLHKTLHTAKSAQTIASSLQVLAQAAPSHGACSSPALLHRLVNSTATGQPLTSREKQQNLIQYMLSPYSVQTYELGYTDWGSIELCKRGESDLWEEMDGYVWDEEPTEAHKSIDEDGIEELIDDFIDGYFSIAHPRHPCYDPPTFRARFVTPNSHPSGCLPHPILATALAWGARFSEHPIIQSDMQECREKDVAQGRKGRKRSRLIQMIVIRAREVCETWKVYRIASMDNVRALINLEGLLGQVHSQGSRYQVPYASAAIKHLIAHGYNSSHGVATIQNDKERTETISLWWHIVLADGYRSVFYRLKPCLLDEDYDIEPPRETSGSISLPNGLDTSSGNTWFMAAQSGASMCRSLSLHLFSPRSRSLGIPLSALRIFTHSASLWRSSYLPELGVLSSWPADWDFLQAISACTLDACYHALWLALDQAVYEFGVEEEKRGGELDGAIVKIEIDSIKKRIQEESRLSAMRIAALAAILTENGYLRLDTGMMHYPIHEAGLHLARQNRSECLACIVGLKQYSNTFPAVWEQAEALEEIYAANAHPSSAKNQFNPLASPNLPQPSAMPSSSNLEDIFKASWPMSSW</sequence>
<dbReference type="CDD" id="cd00067">
    <property type="entry name" value="GAL4"/>
    <property type="match status" value="1"/>
</dbReference>
<dbReference type="PANTHER" id="PTHR46910">
    <property type="entry name" value="TRANSCRIPTION FACTOR PDR1"/>
    <property type="match status" value="1"/>
</dbReference>
<protein>
    <recommendedName>
        <fullName evidence="3">Zn(2)-C6 fungal-type domain-containing protein</fullName>
    </recommendedName>
</protein>
<evidence type="ECO:0000259" key="3">
    <source>
        <dbReference type="PROSITE" id="PS50048"/>
    </source>
</evidence>
<dbReference type="GO" id="GO:0008270">
    <property type="term" value="F:zinc ion binding"/>
    <property type="evidence" value="ECO:0007669"/>
    <property type="project" value="InterPro"/>
</dbReference>
<evidence type="ECO:0000313" key="4">
    <source>
        <dbReference type="EMBL" id="WVN86645.1"/>
    </source>
</evidence>
<dbReference type="GO" id="GO:0000981">
    <property type="term" value="F:DNA-binding transcription factor activity, RNA polymerase II-specific"/>
    <property type="evidence" value="ECO:0007669"/>
    <property type="project" value="InterPro"/>
</dbReference>
<dbReference type="PROSITE" id="PS50048">
    <property type="entry name" value="ZN2_CY6_FUNGAL_2"/>
    <property type="match status" value="1"/>
</dbReference>
<dbReference type="PANTHER" id="PTHR46910:SF38">
    <property type="entry name" value="ZN(2)-C6 FUNGAL-TYPE DOMAIN-CONTAINING PROTEIN"/>
    <property type="match status" value="1"/>
</dbReference>
<organism evidence="4 5">
    <name type="scientific">Cryptococcus depauperatus CBS 7841</name>
    <dbReference type="NCBI Taxonomy" id="1295531"/>
    <lineage>
        <taxon>Eukaryota</taxon>
        <taxon>Fungi</taxon>
        <taxon>Dikarya</taxon>
        <taxon>Basidiomycota</taxon>
        <taxon>Agaricomycotina</taxon>
        <taxon>Tremellomycetes</taxon>
        <taxon>Tremellales</taxon>
        <taxon>Cryptococcaceae</taxon>
        <taxon>Cryptococcus</taxon>
    </lineage>
</organism>
<feature type="compositionally biased region" description="Polar residues" evidence="2">
    <location>
        <begin position="143"/>
        <end position="169"/>
    </location>
</feature>
<reference evidence="4" key="1">
    <citation type="submission" date="2016-06" db="EMBL/GenBank/DDBJ databases">
        <authorList>
            <person name="Cuomo C."/>
            <person name="Litvintseva A."/>
            <person name="Heitman J."/>
            <person name="Chen Y."/>
            <person name="Sun S."/>
            <person name="Springer D."/>
            <person name="Dromer F."/>
            <person name="Young S."/>
            <person name="Zeng Q."/>
            <person name="Chapman S."/>
            <person name="Gujja S."/>
            <person name="Saif S."/>
            <person name="Birren B."/>
        </authorList>
    </citation>
    <scope>NUCLEOTIDE SEQUENCE</scope>
    <source>
        <strain evidence="4">CBS 7841</strain>
    </source>
</reference>
<dbReference type="GeneID" id="91086027"/>
<dbReference type="CDD" id="cd12148">
    <property type="entry name" value="fungal_TF_MHR"/>
    <property type="match status" value="1"/>
</dbReference>
<feature type="domain" description="Zn(2)-C6 fungal-type" evidence="3">
    <location>
        <begin position="42"/>
        <end position="74"/>
    </location>
</feature>
<dbReference type="RefSeq" id="XP_066067345.1">
    <property type="nucleotide sequence ID" value="XM_066211248.1"/>
</dbReference>
<dbReference type="Pfam" id="PF00172">
    <property type="entry name" value="Zn_clus"/>
    <property type="match status" value="1"/>
</dbReference>
<dbReference type="InterPro" id="IPR050987">
    <property type="entry name" value="AtrR-like"/>
</dbReference>
<dbReference type="PROSITE" id="PS00463">
    <property type="entry name" value="ZN2_CY6_FUNGAL_1"/>
    <property type="match status" value="1"/>
</dbReference>